<keyword evidence="1" id="KW-0472">Membrane</keyword>
<feature type="transmembrane region" description="Helical" evidence="1">
    <location>
        <begin position="219"/>
        <end position="238"/>
    </location>
</feature>
<evidence type="ECO:0000313" key="3">
    <source>
        <dbReference type="Proteomes" id="UP000199445"/>
    </source>
</evidence>
<proteinExistence type="predicted"/>
<dbReference type="EMBL" id="FOSC01000016">
    <property type="protein sequence ID" value="SFK28986.1"/>
    <property type="molecule type" value="Genomic_DNA"/>
</dbReference>
<protein>
    <submittedName>
        <fullName evidence="2">Uncharacterized protein</fullName>
    </submittedName>
</protein>
<sequence length="341" mass="39703">MAESNQDKNQDGQELQRADEVVAKLPRDQLKSLFYLLNGKPDSRIKVFSRPVYLNKEDISELNDCVTRKLKTHSVDSQITTMSVGYKGSEIQEFGTWHEFEQHPWNEPECIEEIVIKWDFMVRLDQYELPQRHTLLVRISSDMKPGKFLQLIASGNSDDFEQIDVLTSPAFCRVDFINAQISKELINVVADWYEGRKQPALIPDFYYWFKRKRQRIAEALHHSIPFMFALLWMSFFYWMDSNIYDNEVDLRISAVWIFFGLYALAPMHKIGHMLASKVFGKLEKLEGSKVVFEFTSGDKKKIAEITDTNRQRGRKFLKASAWALFLNIVAGLIAAYLFVNS</sequence>
<organism evidence="2 3">
    <name type="scientific">Marinobacter persicus</name>
    <dbReference type="NCBI Taxonomy" id="930118"/>
    <lineage>
        <taxon>Bacteria</taxon>
        <taxon>Pseudomonadati</taxon>
        <taxon>Pseudomonadota</taxon>
        <taxon>Gammaproteobacteria</taxon>
        <taxon>Pseudomonadales</taxon>
        <taxon>Marinobacteraceae</taxon>
        <taxon>Marinobacter</taxon>
    </lineage>
</organism>
<dbReference type="OrthoDB" id="7053677at2"/>
<keyword evidence="1" id="KW-1133">Transmembrane helix</keyword>
<dbReference type="RefSeq" id="WP_091706638.1">
    <property type="nucleotide sequence ID" value="NZ_BMYN01000021.1"/>
</dbReference>
<feature type="transmembrane region" description="Helical" evidence="1">
    <location>
        <begin position="250"/>
        <end position="267"/>
    </location>
</feature>
<dbReference type="AlphaFoldDB" id="A0A1I3YCR4"/>
<feature type="transmembrane region" description="Helical" evidence="1">
    <location>
        <begin position="319"/>
        <end position="339"/>
    </location>
</feature>
<name>A0A1I3YCR4_9GAMM</name>
<dbReference type="Proteomes" id="UP000199445">
    <property type="component" value="Unassembled WGS sequence"/>
</dbReference>
<evidence type="ECO:0000313" key="2">
    <source>
        <dbReference type="EMBL" id="SFK28986.1"/>
    </source>
</evidence>
<accession>A0A1I3YCR4</accession>
<evidence type="ECO:0000256" key="1">
    <source>
        <dbReference type="SAM" id="Phobius"/>
    </source>
</evidence>
<keyword evidence="3" id="KW-1185">Reference proteome</keyword>
<reference evidence="2 3" key="1">
    <citation type="submission" date="2016-10" db="EMBL/GenBank/DDBJ databases">
        <authorList>
            <person name="de Groot N.N."/>
        </authorList>
    </citation>
    <scope>NUCLEOTIDE SEQUENCE [LARGE SCALE GENOMIC DNA]</scope>
    <source>
        <strain evidence="2 3">IBRC-M 10445</strain>
    </source>
</reference>
<keyword evidence="1" id="KW-0812">Transmembrane</keyword>
<gene>
    <name evidence="2" type="ORF">SAMN05216429_1164</name>
</gene>